<protein>
    <submittedName>
        <fullName evidence="2">Antitoxin</fullName>
    </submittedName>
</protein>
<accession>A0A7C4BBI4</accession>
<organism evidence="2">
    <name type="scientific">Thermofilum pendens</name>
    <dbReference type="NCBI Taxonomy" id="2269"/>
    <lineage>
        <taxon>Archaea</taxon>
        <taxon>Thermoproteota</taxon>
        <taxon>Thermoprotei</taxon>
        <taxon>Thermofilales</taxon>
        <taxon>Thermofilaceae</taxon>
        <taxon>Thermofilum</taxon>
    </lineage>
</organism>
<dbReference type="Pfam" id="PF02697">
    <property type="entry name" value="VAPB_antitox"/>
    <property type="match status" value="1"/>
</dbReference>
<comment type="caution">
    <text evidence="2">The sequence shown here is derived from an EMBL/GenBank/DDBJ whole genome shotgun (WGS) entry which is preliminary data.</text>
</comment>
<reference evidence="2" key="1">
    <citation type="journal article" date="2020" name="mSystems">
        <title>Genome- and Community-Level Interaction Insights into Carbon Utilization and Element Cycling Functions of Hydrothermarchaeota in Hydrothermal Sediment.</title>
        <authorList>
            <person name="Zhou Z."/>
            <person name="Liu Y."/>
            <person name="Xu W."/>
            <person name="Pan J."/>
            <person name="Luo Z.H."/>
            <person name="Li M."/>
        </authorList>
    </citation>
    <scope>NUCLEOTIDE SEQUENCE [LARGE SCALE GENOMIC DNA]</scope>
    <source>
        <strain evidence="2">SpSt-735</strain>
    </source>
</reference>
<sequence length="74" mass="8503">MPHRTITISLEAYEALLRLKRPGESFSDVILRLARSVPDLSELEGVWSDVPEERIEEVLRSIRGAWASWRARQG</sequence>
<proteinExistence type="predicted"/>
<dbReference type="EMBL" id="DTFI01000215">
    <property type="protein sequence ID" value="HGI44219.1"/>
    <property type="molecule type" value="Genomic_DNA"/>
</dbReference>
<evidence type="ECO:0000256" key="1">
    <source>
        <dbReference type="ARBA" id="ARBA00022649"/>
    </source>
</evidence>
<dbReference type="AlphaFoldDB" id="A0A7C4BBI4"/>
<evidence type="ECO:0000313" key="2">
    <source>
        <dbReference type="EMBL" id="HGI44219.1"/>
    </source>
</evidence>
<keyword evidence="1" id="KW-1277">Toxin-antitoxin system</keyword>
<dbReference type="InterPro" id="IPR003847">
    <property type="entry name" value="Put_antitoxin"/>
</dbReference>
<name>A0A7C4BBI4_THEPE</name>
<gene>
    <name evidence="2" type="ORF">ENV17_07535</name>
</gene>